<dbReference type="AlphaFoldDB" id="A0A137SSB3"/>
<dbReference type="EMBL" id="LTAG01000108">
    <property type="protein sequence ID" value="KXO15360.1"/>
    <property type="molecule type" value="Genomic_DNA"/>
</dbReference>
<comment type="caution">
    <text evidence="1">The sequence shown here is derived from an EMBL/GenBank/DDBJ whole genome shotgun (WGS) entry which is preliminary data.</text>
</comment>
<dbReference type="PANTHER" id="PTHR37835">
    <property type="entry name" value="ALPHA-CLOSTRIPAIN"/>
    <property type="match status" value="1"/>
</dbReference>
<evidence type="ECO:0000313" key="2">
    <source>
        <dbReference type="Proteomes" id="UP000070093"/>
    </source>
</evidence>
<dbReference type="PANTHER" id="PTHR37835:SF1">
    <property type="entry name" value="ALPHA-CLOSTRIPAIN"/>
    <property type="match status" value="1"/>
</dbReference>
<organism evidence="1 2">
    <name type="scientific">Prevotella bivia</name>
    <dbReference type="NCBI Taxonomy" id="28125"/>
    <lineage>
        <taxon>Bacteria</taxon>
        <taxon>Pseudomonadati</taxon>
        <taxon>Bacteroidota</taxon>
        <taxon>Bacteroidia</taxon>
        <taxon>Bacteroidales</taxon>
        <taxon>Prevotellaceae</taxon>
        <taxon>Prevotella</taxon>
    </lineage>
</organism>
<protein>
    <recommendedName>
        <fullName evidence="3">Clostripain family protein</fullName>
    </recommendedName>
</protein>
<dbReference type="STRING" id="28125.HMPREF3202_01835"/>
<dbReference type="PATRIC" id="fig|28125.4.peg.1824"/>
<dbReference type="Gene3D" id="3.40.50.11970">
    <property type="match status" value="1"/>
</dbReference>
<dbReference type="InterPro" id="IPR005077">
    <property type="entry name" value="Peptidase_C11"/>
</dbReference>
<evidence type="ECO:0008006" key="3">
    <source>
        <dbReference type="Google" id="ProtNLM"/>
    </source>
</evidence>
<dbReference type="eggNOG" id="ENOG502ZE9X">
    <property type="taxonomic scope" value="Bacteria"/>
</dbReference>
<dbReference type="Proteomes" id="UP000070093">
    <property type="component" value="Unassembled WGS sequence"/>
</dbReference>
<name>A0A137SSB3_9BACT</name>
<dbReference type="Pfam" id="PF03415">
    <property type="entry name" value="Peptidase_C11"/>
    <property type="match status" value="1"/>
</dbReference>
<sequence length="396" mass="45387">MRIISLCFVFSFFILFSCSKEENIYQQQYKTRTVLAYIAADNDLSAEAKSKCEALLTGWNVSMGKLLVVTDDGKHPPLLLQATMSNDQKQWDTLRVYTHDNMADRVLLTTVIADMSHFAPADTYGFIVFSHATGWLPAERNTSSATNIQEAHMQGIPKVQGEGIVTRALIKDGTHYMNIDDFAGAIPDHRFTFIAFDMCFMANVEALYSLRNKADYFIASATEILSPGFTPIYRTHLSKLFCTRCNQPRPLIAFATAYFDYWNKQEGIYRSATISVIRASAFEEMAELSRHILFKSSLYKDLSSQRSKFQPYDRYSTHLFFDFSQYLNYLALTTEQRKEIDRVMNHLVIYKNNTSHLISLPIIQHSGLSVYIDNPYNPALNKAHNHTDWQKRVISN</sequence>
<gene>
    <name evidence="1" type="ORF">HMPREF3202_01835</name>
</gene>
<evidence type="ECO:0000313" key="1">
    <source>
        <dbReference type="EMBL" id="KXO15360.1"/>
    </source>
</evidence>
<dbReference type="PROSITE" id="PS51257">
    <property type="entry name" value="PROKAR_LIPOPROTEIN"/>
    <property type="match status" value="1"/>
</dbReference>
<proteinExistence type="predicted"/>
<accession>A0A137SSB3</accession>
<reference evidence="1 2" key="1">
    <citation type="submission" date="2016-02" db="EMBL/GenBank/DDBJ databases">
        <authorList>
            <person name="Wen L."/>
            <person name="He K."/>
            <person name="Yang H."/>
        </authorList>
    </citation>
    <scope>NUCLEOTIDE SEQUENCE [LARGE SCALE GENOMIC DNA]</scope>
    <source>
        <strain evidence="1 2">GED7880</strain>
    </source>
</reference>